<evidence type="ECO:0000313" key="2">
    <source>
        <dbReference type="EMBL" id="KAI9268040.1"/>
    </source>
</evidence>
<dbReference type="InterPro" id="IPR001087">
    <property type="entry name" value="GDSL"/>
</dbReference>
<dbReference type="AlphaFoldDB" id="A0AAD5PHD9"/>
<reference evidence="2" key="1">
    <citation type="journal article" date="2022" name="IScience">
        <title>Evolution of zygomycete secretomes and the origins of terrestrial fungal ecologies.</title>
        <authorList>
            <person name="Chang Y."/>
            <person name="Wang Y."/>
            <person name="Mondo S."/>
            <person name="Ahrendt S."/>
            <person name="Andreopoulos W."/>
            <person name="Barry K."/>
            <person name="Beard J."/>
            <person name="Benny G.L."/>
            <person name="Blankenship S."/>
            <person name="Bonito G."/>
            <person name="Cuomo C."/>
            <person name="Desiro A."/>
            <person name="Gervers K.A."/>
            <person name="Hundley H."/>
            <person name="Kuo A."/>
            <person name="LaButti K."/>
            <person name="Lang B.F."/>
            <person name="Lipzen A."/>
            <person name="O'Donnell K."/>
            <person name="Pangilinan J."/>
            <person name="Reynolds N."/>
            <person name="Sandor L."/>
            <person name="Smith M.E."/>
            <person name="Tsang A."/>
            <person name="Grigoriev I.V."/>
            <person name="Stajich J.E."/>
            <person name="Spatafora J.W."/>
        </authorList>
    </citation>
    <scope>NUCLEOTIDE SEQUENCE</scope>
    <source>
        <strain evidence="2">RSA 2281</strain>
    </source>
</reference>
<dbReference type="EMBL" id="JAIXMP010000009">
    <property type="protein sequence ID" value="KAI9268040.1"/>
    <property type="molecule type" value="Genomic_DNA"/>
</dbReference>
<evidence type="ECO:0000313" key="3">
    <source>
        <dbReference type="Proteomes" id="UP001209540"/>
    </source>
</evidence>
<accession>A0AAD5PHD9</accession>
<dbReference type="PANTHER" id="PTHR21325:SF31">
    <property type="entry name" value="GH22081P-RELATED"/>
    <property type="match status" value="1"/>
</dbReference>
<organism evidence="2 3">
    <name type="scientific">Phascolomyces articulosus</name>
    <dbReference type="NCBI Taxonomy" id="60185"/>
    <lineage>
        <taxon>Eukaryota</taxon>
        <taxon>Fungi</taxon>
        <taxon>Fungi incertae sedis</taxon>
        <taxon>Mucoromycota</taxon>
        <taxon>Mucoromycotina</taxon>
        <taxon>Mucoromycetes</taxon>
        <taxon>Mucorales</taxon>
        <taxon>Lichtheimiaceae</taxon>
        <taxon>Phascolomyces</taxon>
    </lineage>
</organism>
<dbReference type="InterPro" id="IPR036514">
    <property type="entry name" value="SGNH_hydro_sf"/>
</dbReference>
<dbReference type="PANTHER" id="PTHR21325">
    <property type="entry name" value="PHOSPHOLIPASE B, PLB1"/>
    <property type="match status" value="1"/>
</dbReference>
<reference evidence="2" key="2">
    <citation type="submission" date="2023-02" db="EMBL/GenBank/DDBJ databases">
        <authorList>
            <consortium name="DOE Joint Genome Institute"/>
            <person name="Mondo S.J."/>
            <person name="Chang Y."/>
            <person name="Wang Y."/>
            <person name="Ahrendt S."/>
            <person name="Andreopoulos W."/>
            <person name="Barry K."/>
            <person name="Beard J."/>
            <person name="Benny G.L."/>
            <person name="Blankenship S."/>
            <person name="Bonito G."/>
            <person name="Cuomo C."/>
            <person name="Desiro A."/>
            <person name="Gervers K.A."/>
            <person name="Hundley H."/>
            <person name="Kuo A."/>
            <person name="LaButti K."/>
            <person name="Lang B.F."/>
            <person name="Lipzen A."/>
            <person name="O'Donnell K."/>
            <person name="Pangilinan J."/>
            <person name="Reynolds N."/>
            <person name="Sandor L."/>
            <person name="Smith M.W."/>
            <person name="Tsang A."/>
            <person name="Grigoriev I.V."/>
            <person name="Stajich J.E."/>
            <person name="Spatafora J.W."/>
        </authorList>
    </citation>
    <scope>NUCLEOTIDE SEQUENCE</scope>
    <source>
        <strain evidence="2">RSA 2281</strain>
    </source>
</reference>
<sequence>MVGTMVPKVIVLSLAGLASLCVNALEVTNIKDCPTLSRRVGGAANVTDLRPDDIKVVAAMGDSITAGAFMLGVDNEEEGFDIRTYSESRGESYSIGGNRDAITLAKFIQNYSPTAQGASIGSRFPTTPCVDENCSILQYEYRPLNDRLNAAISGSMAMNLDRQLDYLITRMKTMIGVNFNQHWKLLTIQIGSNDQCASCNGVLDLSPDAYGKHISTALERIKSSIPRVIVNLLGVFKVSQVYTITEDGPAYCRPQNNDPNTILNRQMCSCFQGADSNRTHMDTIADGYNAKLQEIYEDFKSKQSDTFAVSYMPSDINILGFPIEALSNFDCFHPSLINHQWIAKTSWQNLFVSQPDRQGIWEFDANKKIYCPTEFDRIRIS</sequence>
<dbReference type="GO" id="GO:0004620">
    <property type="term" value="F:phospholipase activity"/>
    <property type="evidence" value="ECO:0007669"/>
    <property type="project" value="InterPro"/>
</dbReference>
<keyword evidence="1" id="KW-0732">Signal</keyword>
<name>A0AAD5PHD9_9FUNG</name>
<proteinExistence type="predicted"/>
<feature type="chain" id="PRO_5042095035" evidence="1">
    <location>
        <begin position="25"/>
        <end position="381"/>
    </location>
</feature>
<dbReference type="Pfam" id="PF00657">
    <property type="entry name" value="Lipase_GDSL"/>
    <property type="match status" value="1"/>
</dbReference>
<dbReference type="SUPFAM" id="SSF52266">
    <property type="entry name" value="SGNH hydrolase"/>
    <property type="match status" value="1"/>
</dbReference>
<gene>
    <name evidence="2" type="ORF">BDA99DRAFT_461454</name>
</gene>
<dbReference type="Gene3D" id="3.40.50.1110">
    <property type="entry name" value="SGNH hydrolase"/>
    <property type="match status" value="1"/>
</dbReference>
<evidence type="ECO:0000256" key="1">
    <source>
        <dbReference type="SAM" id="SignalP"/>
    </source>
</evidence>
<dbReference type="Proteomes" id="UP001209540">
    <property type="component" value="Unassembled WGS sequence"/>
</dbReference>
<keyword evidence="3" id="KW-1185">Reference proteome</keyword>
<dbReference type="InterPro" id="IPR038885">
    <property type="entry name" value="PLB1"/>
</dbReference>
<dbReference type="GO" id="GO:0006644">
    <property type="term" value="P:phospholipid metabolic process"/>
    <property type="evidence" value="ECO:0007669"/>
    <property type="project" value="TreeGrafter"/>
</dbReference>
<feature type="signal peptide" evidence="1">
    <location>
        <begin position="1"/>
        <end position="24"/>
    </location>
</feature>
<comment type="caution">
    <text evidence="2">The sequence shown here is derived from an EMBL/GenBank/DDBJ whole genome shotgun (WGS) entry which is preliminary data.</text>
</comment>
<protein>
    <submittedName>
        <fullName evidence="2">Uncharacterized protein</fullName>
    </submittedName>
</protein>